<feature type="transmembrane region" description="Helical" evidence="3">
    <location>
        <begin position="14"/>
        <end position="33"/>
    </location>
</feature>
<evidence type="ECO:0000313" key="6">
    <source>
        <dbReference type="Proteomes" id="UP000075578"/>
    </source>
</evidence>
<feature type="domain" description="Transglutaminase-like" evidence="4">
    <location>
        <begin position="162"/>
        <end position="253"/>
    </location>
</feature>
<dbReference type="EMBL" id="LNGD01000006">
    <property type="protein sequence ID" value="KYC54061.1"/>
    <property type="molecule type" value="Genomic_DNA"/>
</dbReference>
<proteinExistence type="inferred from homology"/>
<sequence>MVVEATQRKRPKKWYIIPIIFIALFIVIDNIFFTEYYSSGPPQPPVLPQNASGEELQNYKEKIEDLEKLLSTTQEENEKLLMYQKLYINSQKRSSLILQRYSSRIERNIVEDQRDMGKFITPGSKGITELNAKIPEGNYLENSYKYIIDNFYYYYDPFTRTTEGTQEWTNIKAYDLKNNKWIEVQLRDSITLQNFPDIIFYPDETIEFGGGDCEDFAILYSSMAITKGYLSHVYIVDIDKDGLEILHAISIVNNKILVDIPSKLYIEGNGVDDLFNKYIKAIKAQKITIINCFNNEEYSNIKKTYS</sequence>
<name>A0A150JA21_9EURY</name>
<organism evidence="5 6">
    <name type="scientific">Candidatus Methanofastidiosum methylothiophilum</name>
    <dbReference type="NCBI Taxonomy" id="1705564"/>
    <lineage>
        <taxon>Archaea</taxon>
        <taxon>Methanobacteriati</taxon>
        <taxon>Methanobacteriota</taxon>
        <taxon>Stenosarchaea group</taxon>
        <taxon>Candidatus Methanofastidiosia</taxon>
        <taxon>Candidatus Methanofastidiosales</taxon>
        <taxon>Candidatus Methanofastidiosaceae</taxon>
        <taxon>Candidatus Methanofastidiosum</taxon>
    </lineage>
</organism>
<feature type="coiled-coil region" evidence="2">
    <location>
        <begin position="49"/>
        <end position="83"/>
    </location>
</feature>
<keyword evidence="2" id="KW-0175">Coiled coil</keyword>
<reference evidence="5 6" key="1">
    <citation type="journal article" date="2016" name="ISME J.">
        <title>Chasing the elusive Euryarchaeota class WSA2: genomes reveal a uniquely fastidious methyl-reducing methanogen.</title>
        <authorList>
            <person name="Nobu M.K."/>
            <person name="Narihiro T."/>
            <person name="Kuroda K."/>
            <person name="Mei R."/>
            <person name="Liu W.T."/>
        </authorList>
    </citation>
    <scope>NUCLEOTIDE SEQUENCE [LARGE SCALE GENOMIC DNA]</scope>
    <source>
        <strain evidence="5">U1lsi0528_Bin089</strain>
    </source>
</reference>
<evidence type="ECO:0000259" key="4">
    <source>
        <dbReference type="Pfam" id="PF04473"/>
    </source>
</evidence>
<evidence type="ECO:0000256" key="1">
    <source>
        <dbReference type="ARBA" id="ARBA00007458"/>
    </source>
</evidence>
<evidence type="ECO:0000256" key="2">
    <source>
        <dbReference type="SAM" id="Coils"/>
    </source>
</evidence>
<protein>
    <recommendedName>
        <fullName evidence="4">Transglutaminase-like domain-containing protein</fullName>
    </recommendedName>
</protein>
<keyword evidence="3" id="KW-1133">Transmembrane helix</keyword>
<dbReference type="Gene3D" id="3.10.620.30">
    <property type="match status" value="1"/>
</dbReference>
<dbReference type="AlphaFoldDB" id="A0A150JA21"/>
<dbReference type="Pfam" id="PF04473">
    <property type="entry name" value="DUF553"/>
    <property type="match status" value="1"/>
</dbReference>
<dbReference type="Proteomes" id="UP000075578">
    <property type="component" value="Unassembled WGS sequence"/>
</dbReference>
<keyword evidence="3" id="KW-0472">Membrane</keyword>
<keyword evidence="3" id="KW-0812">Transmembrane</keyword>
<dbReference type="InterPro" id="IPR007562">
    <property type="entry name" value="Transglutaminase-like_domain"/>
</dbReference>
<evidence type="ECO:0000256" key="3">
    <source>
        <dbReference type="SAM" id="Phobius"/>
    </source>
</evidence>
<comment type="caution">
    <text evidence="5">The sequence shown here is derived from an EMBL/GenBank/DDBJ whole genome shotgun (WGS) entry which is preliminary data.</text>
</comment>
<evidence type="ECO:0000313" key="5">
    <source>
        <dbReference type="EMBL" id="KYC54061.1"/>
    </source>
</evidence>
<accession>A0A150JA21</accession>
<comment type="similarity">
    <text evidence="1">Belongs to the UPF0252 family.</text>
</comment>
<gene>
    <name evidence="5" type="ORF">AMQ74_00207</name>
</gene>